<feature type="transmembrane region" description="Helical" evidence="1">
    <location>
        <begin position="354"/>
        <end position="379"/>
    </location>
</feature>
<accession>A0AAU7FAS1</accession>
<dbReference type="GO" id="GO:0016747">
    <property type="term" value="F:acyltransferase activity, transferring groups other than amino-acyl groups"/>
    <property type="evidence" value="ECO:0007669"/>
    <property type="project" value="InterPro"/>
</dbReference>
<dbReference type="InterPro" id="IPR002656">
    <property type="entry name" value="Acyl_transf_3_dom"/>
</dbReference>
<feature type="transmembrane region" description="Helical" evidence="1">
    <location>
        <begin position="297"/>
        <end position="317"/>
    </location>
</feature>
<sequence length="819" mass="93614">MKQEASHFDYLDGVRGIAAFSVTLHHFFYAFLPALIWGAAGNKGLIVPQLEMAIAQTPLNILWSGDYAVMVFFVMSAFVLTYRFFRDQHEPDFSRVSFLTSATLRRYPRLVLPIFAASLIVLLVMQMGGLFHQQAAQYSLSFEWLALQWHTPNAGFVDVLRNSFLEVPFKPEPRYNNVLWTICIEFYGSLLAFALVAVLGRQSWRGWGYLALGWYLGNSPYLCFVMGVALADLMYAPGAAKVRTILSRPAAYWILAIAGLYLGSFPKGIDASQNIWFSWLYWLDGGSMSNAQWTHNWGALFLLLAVLHAPSWQALLSRQPWRWLGRISFSMYLMHGLFLGSICSWLIVTLVPSIGYAAAFVITLLVYLLAVFASSHFFARYIDEASVKFSRQAYTLLIGRKLEAFLPRWNTRWRSSLFVRREWGYLLFGILLMYVLFYAALKQPWFAHSGWDSYILQAQAWWQGRTMLAQDYPYLELAIFKGQYYVSFPPVPTIPQFLLYPFFGEGTPNHFLNSAYTILSFALLSFWFNPQAQLKQFCVPLAAVFGSNLLAVSLNGGVWFQAQVLAFLFTISAFFFAVKSQNRPWAMHLSALCLALAVGCRPFQLVYFPALLWIFAYHLGHIGNAAPKTKTPEGREDAEPLQQFLIFPILIGGALAWYNWLRFGNPIEFGHNYLPEFQRATEGQFSLSYVPENIMRSLRLPSFTPEGGLSFPRMDGVMFFLVNPIFLILARKLTQLKREFWQVNALLFAAIAIHMLATWSHRTMGGWQFGNRYFIDMIPAVVLLLWLNRSKFDGKDLMLALFGLGLNAYGALWLYLDWP</sequence>
<keyword evidence="1" id="KW-0812">Transmembrane</keyword>
<dbReference type="EC" id="2.3.-.-" evidence="3"/>
<feature type="transmembrane region" description="Helical" evidence="1">
    <location>
        <begin position="585"/>
        <end position="604"/>
    </location>
</feature>
<organism evidence="3">
    <name type="scientific">Chitinibacter mangrovi</name>
    <dbReference type="NCBI Taxonomy" id="3153927"/>
    <lineage>
        <taxon>Bacteria</taxon>
        <taxon>Pseudomonadati</taxon>
        <taxon>Pseudomonadota</taxon>
        <taxon>Betaproteobacteria</taxon>
        <taxon>Neisseriales</taxon>
        <taxon>Chitinibacteraceae</taxon>
        <taxon>Chitinibacter</taxon>
    </lineage>
</organism>
<feature type="transmembrane region" description="Helical" evidence="1">
    <location>
        <begin position="771"/>
        <end position="787"/>
    </location>
</feature>
<feature type="transmembrane region" description="Helical" evidence="1">
    <location>
        <begin position="741"/>
        <end position="759"/>
    </location>
</feature>
<gene>
    <name evidence="3" type="ORF">ABHF33_04980</name>
</gene>
<feature type="transmembrane region" description="Helical" evidence="1">
    <location>
        <begin position="329"/>
        <end position="348"/>
    </location>
</feature>
<evidence type="ECO:0000256" key="1">
    <source>
        <dbReference type="SAM" id="Phobius"/>
    </source>
</evidence>
<reference evidence="3" key="1">
    <citation type="submission" date="2024-05" db="EMBL/GenBank/DDBJ databases">
        <authorList>
            <person name="Yang L."/>
            <person name="Pan L."/>
        </authorList>
    </citation>
    <scope>NUCLEOTIDE SEQUENCE</scope>
    <source>
        <strain evidence="3">FCG-7</strain>
    </source>
</reference>
<evidence type="ECO:0000259" key="2">
    <source>
        <dbReference type="Pfam" id="PF01757"/>
    </source>
</evidence>
<keyword evidence="1" id="KW-1133">Transmembrane helix</keyword>
<feature type="transmembrane region" description="Helical" evidence="1">
    <location>
        <begin position="178"/>
        <end position="199"/>
    </location>
</feature>
<dbReference type="RefSeq" id="WP_348945913.1">
    <property type="nucleotide sequence ID" value="NZ_CP157355.1"/>
</dbReference>
<keyword evidence="1" id="KW-0472">Membrane</keyword>
<keyword evidence="3" id="KW-0012">Acyltransferase</keyword>
<feature type="transmembrane region" description="Helical" evidence="1">
    <location>
        <begin position="423"/>
        <end position="441"/>
    </location>
</feature>
<dbReference type="KEGG" id="cmav:ABHF33_04980"/>
<feature type="transmembrane region" description="Helical" evidence="1">
    <location>
        <begin position="799"/>
        <end position="816"/>
    </location>
</feature>
<dbReference type="PANTHER" id="PTHR23028">
    <property type="entry name" value="ACETYLTRANSFERASE"/>
    <property type="match status" value="1"/>
</dbReference>
<proteinExistence type="predicted"/>
<feature type="transmembrane region" description="Helical" evidence="1">
    <location>
        <begin position="537"/>
        <end position="554"/>
    </location>
</feature>
<feature type="transmembrane region" description="Helical" evidence="1">
    <location>
        <begin position="110"/>
        <end position="131"/>
    </location>
</feature>
<feature type="transmembrane region" description="Helical" evidence="1">
    <location>
        <begin position="560"/>
        <end position="578"/>
    </location>
</feature>
<name>A0AAU7FAS1_9NEIS</name>
<feature type="transmembrane region" description="Helical" evidence="1">
    <location>
        <begin position="61"/>
        <end position="85"/>
    </location>
</feature>
<dbReference type="EMBL" id="CP157355">
    <property type="protein sequence ID" value="XBM01637.1"/>
    <property type="molecule type" value="Genomic_DNA"/>
</dbReference>
<dbReference type="PANTHER" id="PTHR23028:SF134">
    <property type="entry name" value="PUTATIVE (AFU_ORTHOLOGUE AFUA_4G08520)-RELATED"/>
    <property type="match status" value="1"/>
</dbReference>
<keyword evidence="3" id="KW-0808">Transferase</keyword>
<protein>
    <submittedName>
        <fullName evidence="3">Acyltransferase</fullName>
        <ecNumber evidence="3">2.3.-.-</ecNumber>
    </submittedName>
</protein>
<feature type="domain" description="Acyltransferase 3" evidence="2">
    <location>
        <begin position="9"/>
        <end position="369"/>
    </location>
</feature>
<feature type="transmembrane region" description="Helical" evidence="1">
    <location>
        <begin position="510"/>
        <end position="528"/>
    </location>
</feature>
<feature type="transmembrane region" description="Helical" evidence="1">
    <location>
        <begin position="17"/>
        <end position="40"/>
    </location>
</feature>
<evidence type="ECO:0000313" key="3">
    <source>
        <dbReference type="EMBL" id="XBM01637.1"/>
    </source>
</evidence>
<dbReference type="AlphaFoldDB" id="A0AAU7FAS1"/>
<feature type="transmembrane region" description="Helical" evidence="1">
    <location>
        <begin position="641"/>
        <end position="660"/>
    </location>
</feature>
<dbReference type="Pfam" id="PF01757">
    <property type="entry name" value="Acyl_transf_3"/>
    <property type="match status" value="1"/>
</dbReference>
<dbReference type="InterPro" id="IPR050879">
    <property type="entry name" value="Acyltransferase_3"/>
</dbReference>